<evidence type="ECO:0000256" key="4">
    <source>
        <dbReference type="SAM" id="MobiDB-lite"/>
    </source>
</evidence>
<dbReference type="InterPro" id="IPR006910">
    <property type="entry name" value="Rad21_Rec8_N"/>
</dbReference>
<dbReference type="Proteomes" id="UP000284842">
    <property type="component" value="Unassembled WGS sequence"/>
</dbReference>
<dbReference type="Gene3D" id="1.10.10.580">
    <property type="entry name" value="Structural maintenance of chromosome 1. Chain E"/>
    <property type="match status" value="1"/>
</dbReference>
<feature type="domain" description="Rad21/Rec8-like protein C-terminal eukaryotic" evidence="5">
    <location>
        <begin position="598"/>
        <end position="651"/>
    </location>
</feature>
<dbReference type="GO" id="GO:0005634">
    <property type="term" value="C:nucleus"/>
    <property type="evidence" value="ECO:0007669"/>
    <property type="project" value="UniProtKB-SubCell"/>
</dbReference>
<reference evidence="7 8" key="1">
    <citation type="journal article" date="2018" name="Evol. Lett.">
        <title>Horizontal gene cluster transfer increased hallucinogenic mushroom diversity.</title>
        <authorList>
            <person name="Reynolds H.T."/>
            <person name="Vijayakumar V."/>
            <person name="Gluck-Thaler E."/>
            <person name="Korotkin H.B."/>
            <person name="Matheny P.B."/>
            <person name="Slot J.C."/>
        </authorList>
    </citation>
    <scope>NUCLEOTIDE SEQUENCE [LARGE SCALE GENOMIC DNA]</scope>
    <source>
        <strain evidence="7 8">2629</strain>
    </source>
</reference>
<comment type="caution">
    <text evidence="7">The sequence shown here is derived from an EMBL/GenBank/DDBJ whole genome shotgun (WGS) entry which is preliminary data.</text>
</comment>
<evidence type="ECO:0000313" key="7">
    <source>
        <dbReference type="EMBL" id="PPQ99730.1"/>
    </source>
</evidence>
<evidence type="ECO:0000259" key="5">
    <source>
        <dbReference type="Pfam" id="PF04824"/>
    </source>
</evidence>
<protein>
    <recommendedName>
        <fullName evidence="9">Rad21/Rec8-like protein N-terminal domain-containing protein</fullName>
    </recommendedName>
</protein>
<feature type="region of interest" description="Disordered" evidence="4">
    <location>
        <begin position="244"/>
        <end position="317"/>
    </location>
</feature>
<keyword evidence="3" id="KW-0539">Nucleus</keyword>
<proteinExistence type="inferred from homology"/>
<gene>
    <name evidence="7" type="ORF">CVT24_009713</name>
</gene>
<evidence type="ECO:0000259" key="6">
    <source>
        <dbReference type="Pfam" id="PF04825"/>
    </source>
</evidence>
<dbReference type="GO" id="GO:1990414">
    <property type="term" value="P:replication-born double-strand break repair via sister chromatid exchange"/>
    <property type="evidence" value="ECO:0007669"/>
    <property type="project" value="TreeGrafter"/>
</dbReference>
<dbReference type="OrthoDB" id="10071381at2759"/>
<feature type="domain" description="Rad21/Rec8-like protein N-terminal" evidence="6">
    <location>
        <begin position="1"/>
        <end position="101"/>
    </location>
</feature>
<dbReference type="InParanoid" id="A0A409Y9J1"/>
<dbReference type="SUPFAM" id="SSF46785">
    <property type="entry name" value="Winged helix' DNA-binding domain"/>
    <property type="match status" value="1"/>
</dbReference>
<dbReference type="AlphaFoldDB" id="A0A409Y9J1"/>
<dbReference type="InterPro" id="IPR023093">
    <property type="entry name" value="ScpA-like_C"/>
</dbReference>
<dbReference type="EMBL" id="NHTK01001348">
    <property type="protein sequence ID" value="PPQ99730.1"/>
    <property type="molecule type" value="Genomic_DNA"/>
</dbReference>
<evidence type="ECO:0000256" key="1">
    <source>
        <dbReference type="ARBA" id="ARBA00004123"/>
    </source>
</evidence>
<dbReference type="FunCoup" id="A0A409Y9J1">
    <property type="interactions" value="278"/>
</dbReference>
<feature type="region of interest" description="Disordered" evidence="4">
    <location>
        <begin position="514"/>
        <end position="536"/>
    </location>
</feature>
<feature type="compositionally biased region" description="Low complexity" evidence="4">
    <location>
        <begin position="262"/>
        <end position="278"/>
    </location>
</feature>
<evidence type="ECO:0000313" key="8">
    <source>
        <dbReference type="Proteomes" id="UP000284842"/>
    </source>
</evidence>
<dbReference type="InterPro" id="IPR006909">
    <property type="entry name" value="Rad21/Rec8_C_eu"/>
</dbReference>
<dbReference type="PANTHER" id="PTHR12585">
    <property type="entry name" value="SCC1 / RAD21 FAMILY MEMBER"/>
    <property type="match status" value="1"/>
</dbReference>
<feature type="compositionally biased region" description="Pro residues" evidence="4">
    <location>
        <begin position="302"/>
        <end position="312"/>
    </location>
</feature>
<evidence type="ECO:0008006" key="9">
    <source>
        <dbReference type="Google" id="ProtNLM"/>
    </source>
</evidence>
<dbReference type="Pfam" id="PF04825">
    <property type="entry name" value="Rad21_Rec8_N"/>
    <property type="match status" value="1"/>
</dbReference>
<dbReference type="GO" id="GO:0007064">
    <property type="term" value="P:mitotic sister chromatid cohesion"/>
    <property type="evidence" value="ECO:0007669"/>
    <property type="project" value="TreeGrafter"/>
</dbReference>
<dbReference type="Pfam" id="PF04824">
    <property type="entry name" value="Rad21_Rec8"/>
    <property type="match status" value="1"/>
</dbReference>
<dbReference type="PANTHER" id="PTHR12585:SF69">
    <property type="entry name" value="FI11703P"/>
    <property type="match status" value="1"/>
</dbReference>
<feature type="compositionally biased region" description="Basic and acidic residues" evidence="4">
    <location>
        <begin position="448"/>
        <end position="461"/>
    </location>
</feature>
<comment type="subcellular location">
    <subcellularLocation>
        <location evidence="1">Nucleus</location>
    </subcellularLocation>
</comment>
<evidence type="ECO:0000256" key="2">
    <source>
        <dbReference type="ARBA" id="ARBA00009870"/>
    </source>
</evidence>
<name>A0A409Y9J1_9AGAR</name>
<dbReference type="InterPro" id="IPR036390">
    <property type="entry name" value="WH_DNA-bd_sf"/>
</dbReference>
<feature type="region of interest" description="Disordered" evidence="4">
    <location>
        <begin position="430"/>
        <end position="471"/>
    </location>
</feature>
<sequence length="666" mass="73626">MFYSETILSRRGALGKVWIAAHMERKLSKSQTLQTDIEQSVDAIMSEEIELMALRLSGQLLLGVVRIYGRKAKYLLDDCNEALLKIKMAFRPGVVDLTEDQLTVNKTAITLQPSGIGLDLLLPDVNWDMDFEERPVQRQGHHQAHIDDITLRTADDFHNFGEADPFDLGPADGIGSQDFNDLDLGINWDDEAQNENRNDKSDQMSAHESVGVGRDAFIDRESIDIDIFGRPDFAKDDLLSHISKSREPSQPAFDNGMDMDMDPFPGLDLGDLGIGFDDVPVPENEPTPGQTRESSRASSPLTEPPATPPPIQPSEDAMDVDVVAPPTEKPKKKIKDKKQIVDSIIELENATNNRGRLAGNANPLNTDTDSITTKQRFLPRSAIVMRLLDIRDDPLSYFLPTQVKGHAGFVSNAPPGLNPELAALFLHPVDSNSKKRKQDGPSSPSKRARAEEEVEEARRAESVALSQGPLELDVDARPLDASFDFPEEQPLVDDFQLDVPDVNLELGNNERARSVMTDRSRSRMSSIAPEEADHVPGDAACPVSIFDTALQATQGTQPQDAEVATADKSGYSKNTVKALGLIRQELSPSEDDEGQHEEDRSLSFKTMTHKASRRAASSFFFELLVLSTRDCLKVAQPKPFDDITIHAKPKLWEQQNAHTELEVDAS</sequence>
<evidence type="ECO:0000256" key="3">
    <source>
        <dbReference type="ARBA" id="ARBA00023242"/>
    </source>
</evidence>
<dbReference type="GO" id="GO:0030892">
    <property type="term" value="C:mitotic cohesin complex"/>
    <property type="evidence" value="ECO:0007669"/>
    <property type="project" value="TreeGrafter"/>
</dbReference>
<organism evidence="7 8">
    <name type="scientific">Panaeolus cyanescens</name>
    <dbReference type="NCBI Taxonomy" id="181874"/>
    <lineage>
        <taxon>Eukaryota</taxon>
        <taxon>Fungi</taxon>
        <taxon>Dikarya</taxon>
        <taxon>Basidiomycota</taxon>
        <taxon>Agaricomycotina</taxon>
        <taxon>Agaricomycetes</taxon>
        <taxon>Agaricomycetidae</taxon>
        <taxon>Agaricales</taxon>
        <taxon>Agaricineae</taxon>
        <taxon>Galeropsidaceae</taxon>
        <taxon>Panaeolus</taxon>
    </lineage>
</organism>
<comment type="similarity">
    <text evidence="2">Belongs to the rad21 family.</text>
</comment>
<accession>A0A409Y9J1</accession>
<dbReference type="InterPro" id="IPR039781">
    <property type="entry name" value="Rad21/Rec8-like"/>
</dbReference>
<dbReference type="GO" id="GO:0003682">
    <property type="term" value="F:chromatin binding"/>
    <property type="evidence" value="ECO:0007669"/>
    <property type="project" value="TreeGrafter"/>
</dbReference>
<keyword evidence="8" id="KW-1185">Reference proteome</keyword>
<dbReference type="STRING" id="181874.A0A409Y9J1"/>